<dbReference type="EMBL" id="UOFR01000034">
    <property type="protein sequence ID" value="VAW95707.1"/>
    <property type="molecule type" value="Genomic_DNA"/>
</dbReference>
<gene>
    <name evidence="2" type="ORF">MNBD_GAMMA21-1523</name>
</gene>
<dbReference type="GO" id="GO:0003824">
    <property type="term" value="F:catalytic activity"/>
    <property type="evidence" value="ECO:0007669"/>
    <property type="project" value="InterPro"/>
</dbReference>
<dbReference type="GO" id="GO:0016020">
    <property type="term" value="C:membrane"/>
    <property type="evidence" value="ECO:0007669"/>
    <property type="project" value="TreeGrafter"/>
</dbReference>
<dbReference type="InterPro" id="IPR000073">
    <property type="entry name" value="AB_hydrolase_1"/>
</dbReference>
<dbReference type="InterPro" id="IPR000639">
    <property type="entry name" value="Epox_hydrolase-like"/>
</dbReference>
<reference evidence="2" key="1">
    <citation type="submission" date="2018-06" db="EMBL/GenBank/DDBJ databases">
        <authorList>
            <person name="Zhirakovskaya E."/>
        </authorList>
    </citation>
    <scope>NUCLEOTIDE SEQUENCE</scope>
</reference>
<organism evidence="2">
    <name type="scientific">hydrothermal vent metagenome</name>
    <dbReference type="NCBI Taxonomy" id="652676"/>
    <lineage>
        <taxon>unclassified sequences</taxon>
        <taxon>metagenomes</taxon>
        <taxon>ecological metagenomes</taxon>
    </lineage>
</organism>
<dbReference type="Pfam" id="PF00561">
    <property type="entry name" value="Abhydrolase_1"/>
    <property type="match status" value="1"/>
</dbReference>
<evidence type="ECO:0000313" key="2">
    <source>
        <dbReference type="EMBL" id="VAW95707.1"/>
    </source>
</evidence>
<dbReference type="PANTHER" id="PTHR43798:SF24">
    <property type="entry name" value="CIS-3-ALKYL-4-ALKYLOXETAN-2-ONE DECARBOXYLASE"/>
    <property type="match status" value="1"/>
</dbReference>
<dbReference type="PRINTS" id="PR00412">
    <property type="entry name" value="EPOXHYDRLASE"/>
</dbReference>
<dbReference type="Gene3D" id="3.40.50.1820">
    <property type="entry name" value="alpha/beta hydrolase"/>
    <property type="match status" value="1"/>
</dbReference>
<dbReference type="AlphaFoldDB" id="A0A3B1A7W8"/>
<dbReference type="InterPro" id="IPR050266">
    <property type="entry name" value="AB_hydrolase_sf"/>
</dbReference>
<proteinExistence type="predicted"/>
<dbReference type="SUPFAM" id="SSF53474">
    <property type="entry name" value="alpha/beta-Hydrolases"/>
    <property type="match status" value="1"/>
</dbReference>
<sequence length="319" mass="36974">MSPFYEYPFESNYRTIDNRIIHYLDEGNGPVIWLMHGMPMWSYVYRKVIPPLVKAGFRCFVPDLLGFGLSEKTKSESVHSVQYHVYLMSRLIGELGLTNITIVGQDWGGPISLRYAIENQTNIAGLVLLNTFIQRFPANRKERKELDIITGPLPTVYEILFKNGNLSSFLVNRLDVFRKFVWLKWKTGNPSKKLGAGFRRPVDPEVMKNYLWPHAKPETRSAIAAFAKLIPNSEHHPNARYIDQIKDYLKKWNIPATVIFPDGDMAWKPEEGKKIADILLNSEFHLIKNTGHYIQEDAPEEVSQYIINFMNNKIIRRMD</sequence>
<dbReference type="PRINTS" id="PR00111">
    <property type="entry name" value="ABHYDROLASE"/>
</dbReference>
<name>A0A3B1A7W8_9ZZZZ</name>
<protein>
    <recommendedName>
        <fullName evidence="1">AB hydrolase-1 domain-containing protein</fullName>
    </recommendedName>
</protein>
<accession>A0A3B1A7W8</accession>
<evidence type="ECO:0000259" key="1">
    <source>
        <dbReference type="Pfam" id="PF00561"/>
    </source>
</evidence>
<dbReference type="PANTHER" id="PTHR43798">
    <property type="entry name" value="MONOACYLGLYCEROL LIPASE"/>
    <property type="match status" value="1"/>
</dbReference>
<dbReference type="InterPro" id="IPR029058">
    <property type="entry name" value="AB_hydrolase_fold"/>
</dbReference>
<feature type="domain" description="AB hydrolase-1" evidence="1">
    <location>
        <begin position="30"/>
        <end position="299"/>
    </location>
</feature>